<dbReference type="PROSITE" id="PS50011">
    <property type="entry name" value="PROTEIN_KINASE_DOM"/>
    <property type="match status" value="1"/>
</dbReference>
<dbReference type="GO" id="GO:0005524">
    <property type="term" value="F:ATP binding"/>
    <property type="evidence" value="ECO:0007669"/>
    <property type="project" value="UniProtKB-KW"/>
</dbReference>
<keyword evidence="5" id="KW-0067">ATP-binding</keyword>
<keyword evidence="9" id="KW-1185">Reference proteome</keyword>
<evidence type="ECO:0000256" key="5">
    <source>
        <dbReference type="ARBA" id="ARBA00022840"/>
    </source>
</evidence>
<evidence type="ECO:0000313" key="8">
    <source>
        <dbReference type="EMBL" id="CAH4033679.1"/>
    </source>
</evidence>
<reference evidence="8" key="1">
    <citation type="submission" date="2022-05" db="EMBL/GenBank/DDBJ databases">
        <authorList>
            <person name="Okamura Y."/>
        </authorList>
    </citation>
    <scope>NUCLEOTIDE SEQUENCE</scope>
</reference>
<feature type="compositionally biased region" description="Basic residues" evidence="6">
    <location>
        <begin position="411"/>
        <end position="429"/>
    </location>
</feature>
<feature type="region of interest" description="Disordered" evidence="6">
    <location>
        <begin position="410"/>
        <end position="429"/>
    </location>
</feature>
<protein>
    <recommendedName>
        <fullName evidence="1">non-specific serine/threonine protein kinase</fullName>
        <ecNumber evidence="1">2.7.11.1</ecNumber>
    </recommendedName>
</protein>
<dbReference type="Pfam" id="PF00069">
    <property type="entry name" value="Pkinase"/>
    <property type="match status" value="1"/>
</dbReference>
<proteinExistence type="predicted"/>
<dbReference type="InterPro" id="IPR000719">
    <property type="entry name" value="Prot_kinase_dom"/>
</dbReference>
<name>A0A9P0TUH6_PIEBR</name>
<dbReference type="Gene3D" id="1.10.510.10">
    <property type="entry name" value="Transferase(Phosphotransferase) domain 1"/>
    <property type="match status" value="1"/>
</dbReference>
<dbReference type="PANTHER" id="PTHR43671:SF13">
    <property type="entry name" value="SERINE_THREONINE-PROTEIN KINASE NEK2"/>
    <property type="match status" value="1"/>
</dbReference>
<keyword evidence="4" id="KW-0418">Kinase</keyword>
<keyword evidence="2" id="KW-0808">Transferase</keyword>
<dbReference type="SMART" id="SM00220">
    <property type="entry name" value="S_TKc"/>
    <property type="match status" value="1"/>
</dbReference>
<dbReference type="Gene3D" id="3.30.200.20">
    <property type="entry name" value="Phosphorylase Kinase, domain 1"/>
    <property type="match status" value="1"/>
</dbReference>
<dbReference type="PANTHER" id="PTHR43671">
    <property type="entry name" value="SERINE/THREONINE-PROTEIN KINASE NEK"/>
    <property type="match status" value="1"/>
</dbReference>
<evidence type="ECO:0000256" key="2">
    <source>
        <dbReference type="ARBA" id="ARBA00022679"/>
    </source>
</evidence>
<keyword evidence="3" id="KW-0547">Nucleotide-binding</keyword>
<feature type="domain" description="Protein kinase" evidence="7">
    <location>
        <begin position="8"/>
        <end position="349"/>
    </location>
</feature>
<evidence type="ECO:0000256" key="4">
    <source>
        <dbReference type="ARBA" id="ARBA00022777"/>
    </source>
</evidence>
<dbReference type="EMBL" id="CALOZG010000034">
    <property type="protein sequence ID" value="CAH4033679.1"/>
    <property type="molecule type" value="Genomic_DNA"/>
</dbReference>
<sequence length="632" mass="72411">MADKLRDYQVLDVFCGGTFYKVKHKVTNNIFAWKAYNCSAYSSEQIQNVVGEVKSIGKLLSGSLLRYYDTILHGPTKTLYFVLEYNPWQTLQELIDVSREEGKYFSEDFIWHTLLEVVRACKELKNLEFVTLQKCITPASIFVSPNCELRINSFDLDPPKFIPQDVMQQVGYLIKSLCCGSEKTPREHEFMVQYSDDLKDVINFIIEDRNTTLRPDVVLYHPTVLTNTDSLKIPKHVSEILLKFNYTSSEVNKCDSEKAVDMCKKIKPLPRTHLLDDSPIYCNIVSRRQKQNNTPHTNLNSECLSPTVAALALELPGYVPRSRKPYSEPVTFIDNAQKVSQDTLSHQWMSRLVALRQREESLNLRERDLLAKEIKNSPSTKLVCINKTPVKDSNGITLPPEINHIDEKKQWMSRRPRRRSGSVRSRGRRKSYAYEDLDSSLSADNGDSSMIITAAKITKENMPRNLFPDLSTKKVHFTPNNPFVDSDESVTLTFYELDNIDKEGYHVPRQDINKFKYLNADKSEKRGSDWCHSSPNKQAKISDIFSDVTNKSNLRKTPSKTSITSKSSNISRCSIISSKSQWSTEVGESTFERTRSIRQPESLPTPAVKKTKRKSLLPFKTPFKFMSSSTKI</sequence>
<gene>
    <name evidence="8" type="ORF">PIBRA_LOCUS9937</name>
</gene>
<evidence type="ECO:0000313" key="9">
    <source>
        <dbReference type="Proteomes" id="UP001152562"/>
    </source>
</evidence>
<dbReference type="InterPro" id="IPR011009">
    <property type="entry name" value="Kinase-like_dom_sf"/>
</dbReference>
<evidence type="ECO:0000256" key="3">
    <source>
        <dbReference type="ARBA" id="ARBA00022741"/>
    </source>
</evidence>
<dbReference type="SUPFAM" id="SSF56112">
    <property type="entry name" value="Protein kinase-like (PK-like)"/>
    <property type="match status" value="1"/>
</dbReference>
<dbReference type="InterPro" id="IPR050660">
    <property type="entry name" value="NEK_Ser/Thr_kinase"/>
</dbReference>
<comment type="caution">
    <text evidence="8">The sequence shown here is derived from an EMBL/GenBank/DDBJ whole genome shotgun (WGS) entry which is preliminary data.</text>
</comment>
<evidence type="ECO:0000256" key="6">
    <source>
        <dbReference type="SAM" id="MobiDB-lite"/>
    </source>
</evidence>
<accession>A0A9P0TUH6</accession>
<dbReference type="EC" id="2.7.11.1" evidence="1"/>
<dbReference type="Proteomes" id="UP001152562">
    <property type="component" value="Unassembled WGS sequence"/>
</dbReference>
<evidence type="ECO:0000256" key="1">
    <source>
        <dbReference type="ARBA" id="ARBA00012513"/>
    </source>
</evidence>
<dbReference type="AlphaFoldDB" id="A0A9P0TUH6"/>
<dbReference type="GO" id="GO:0004674">
    <property type="term" value="F:protein serine/threonine kinase activity"/>
    <property type="evidence" value="ECO:0007669"/>
    <property type="project" value="UniProtKB-EC"/>
</dbReference>
<evidence type="ECO:0000259" key="7">
    <source>
        <dbReference type="PROSITE" id="PS50011"/>
    </source>
</evidence>
<organism evidence="8 9">
    <name type="scientific">Pieris brassicae</name>
    <name type="common">White butterfly</name>
    <name type="synonym">Large white butterfly</name>
    <dbReference type="NCBI Taxonomy" id="7116"/>
    <lineage>
        <taxon>Eukaryota</taxon>
        <taxon>Metazoa</taxon>
        <taxon>Ecdysozoa</taxon>
        <taxon>Arthropoda</taxon>
        <taxon>Hexapoda</taxon>
        <taxon>Insecta</taxon>
        <taxon>Pterygota</taxon>
        <taxon>Neoptera</taxon>
        <taxon>Endopterygota</taxon>
        <taxon>Lepidoptera</taxon>
        <taxon>Glossata</taxon>
        <taxon>Ditrysia</taxon>
        <taxon>Papilionoidea</taxon>
        <taxon>Pieridae</taxon>
        <taxon>Pierinae</taxon>
        <taxon>Pieris</taxon>
    </lineage>
</organism>